<feature type="compositionally biased region" description="Polar residues" evidence="1">
    <location>
        <begin position="209"/>
        <end position="220"/>
    </location>
</feature>
<feature type="compositionally biased region" description="Polar residues" evidence="1">
    <location>
        <begin position="189"/>
        <end position="198"/>
    </location>
</feature>
<evidence type="ECO:0000313" key="3">
    <source>
        <dbReference type="Proteomes" id="UP000799764"/>
    </source>
</evidence>
<feature type="compositionally biased region" description="Basic and acidic residues" evidence="1">
    <location>
        <begin position="234"/>
        <end position="269"/>
    </location>
</feature>
<feature type="compositionally biased region" description="Low complexity" evidence="1">
    <location>
        <begin position="170"/>
        <end position="185"/>
    </location>
</feature>
<sequence length="332" mass="37309">MKNPNHVIAKAYDTSTGLVFTNILPGPATRKQGERWNKPHRYIAAAIATNPMFNTSREQVQTAVRILEEVYGENLKITKEHLEQDKGSSVRTQDDGRISNAEEGNVMTGDEQNYAEYYRKEREKEMAKRNEAFDVPWKSSAADPTKSLATIDLLERTLTQLRRKQAQIHSEPNGSSSDPDSGAPGMQDTMENGDTTDGAQEPDHEDESAMNSVATLSLSRAPTAAAIITPSQREAMEKEKSKGEATEEQKEKAEVKEPKKERTPEEIKGQKAAMQELKNALKERYGEDGWYSYKMLGECYIQSMMDGEAMLLQNEGDKEHPRHIPSVVFEIR</sequence>
<comment type="caution">
    <text evidence="2">The sequence shown here is derived from an EMBL/GenBank/DDBJ whole genome shotgun (WGS) entry which is preliminary data.</text>
</comment>
<feature type="region of interest" description="Disordered" evidence="1">
    <location>
        <begin position="162"/>
        <end position="270"/>
    </location>
</feature>
<evidence type="ECO:0000256" key="1">
    <source>
        <dbReference type="SAM" id="MobiDB-lite"/>
    </source>
</evidence>
<organism evidence="2 3">
    <name type="scientific">Karstenula rhodostoma CBS 690.94</name>
    <dbReference type="NCBI Taxonomy" id="1392251"/>
    <lineage>
        <taxon>Eukaryota</taxon>
        <taxon>Fungi</taxon>
        <taxon>Dikarya</taxon>
        <taxon>Ascomycota</taxon>
        <taxon>Pezizomycotina</taxon>
        <taxon>Dothideomycetes</taxon>
        <taxon>Pleosporomycetidae</taxon>
        <taxon>Pleosporales</taxon>
        <taxon>Massarineae</taxon>
        <taxon>Didymosphaeriaceae</taxon>
        <taxon>Karstenula</taxon>
    </lineage>
</organism>
<evidence type="ECO:0000313" key="2">
    <source>
        <dbReference type="EMBL" id="KAF2437781.1"/>
    </source>
</evidence>
<keyword evidence="3" id="KW-1185">Reference proteome</keyword>
<gene>
    <name evidence="2" type="ORF">P171DRAFT_491648</name>
</gene>
<dbReference type="OrthoDB" id="3794541at2759"/>
<accession>A0A9P4U5J6</accession>
<dbReference type="AlphaFoldDB" id="A0A9P4U5J6"/>
<dbReference type="EMBL" id="MU001514">
    <property type="protein sequence ID" value="KAF2437781.1"/>
    <property type="molecule type" value="Genomic_DNA"/>
</dbReference>
<name>A0A9P4U5J6_9PLEO</name>
<protein>
    <submittedName>
        <fullName evidence="2">Uncharacterized protein</fullName>
    </submittedName>
</protein>
<feature type="region of interest" description="Disordered" evidence="1">
    <location>
        <begin position="83"/>
        <end position="103"/>
    </location>
</feature>
<reference evidence="2" key="1">
    <citation type="journal article" date="2020" name="Stud. Mycol.">
        <title>101 Dothideomycetes genomes: a test case for predicting lifestyles and emergence of pathogens.</title>
        <authorList>
            <person name="Haridas S."/>
            <person name="Albert R."/>
            <person name="Binder M."/>
            <person name="Bloem J."/>
            <person name="Labutti K."/>
            <person name="Salamov A."/>
            <person name="Andreopoulos B."/>
            <person name="Baker S."/>
            <person name="Barry K."/>
            <person name="Bills G."/>
            <person name="Bluhm B."/>
            <person name="Cannon C."/>
            <person name="Castanera R."/>
            <person name="Culley D."/>
            <person name="Daum C."/>
            <person name="Ezra D."/>
            <person name="Gonzalez J."/>
            <person name="Henrissat B."/>
            <person name="Kuo A."/>
            <person name="Liang C."/>
            <person name="Lipzen A."/>
            <person name="Lutzoni F."/>
            <person name="Magnuson J."/>
            <person name="Mondo S."/>
            <person name="Nolan M."/>
            <person name="Ohm R."/>
            <person name="Pangilinan J."/>
            <person name="Park H.-J."/>
            <person name="Ramirez L."/>
            <person name="Alfaro M."/>
            <person name="Sun H."/>
            <person name="Tritt A."/>
            <person name="Yoshinaga Y."/>
            <person name="Zwiers L.-H."/>
            <person name="Turgeon B."/>
            <person name="Goodwin S."/>
            <person name="Spatafora J."/>
            <person name="Crous P."/>
            <person name="Grigoriev I."/>
        </authorList>
    </citation>
    <scope>NUCLEOTIDE SEQUENCE</scope>
    <source>
        <strain evidence="2">CBS 690.94</strain>
    </source>
</reference>
<feature type="compositionally biased region" description="Basic and acidic residues" evidence="1">
    <location>
        <begin position="83"/>
        <end position="97"/>
    </location>
</feature>
<proteinExistence type="predicted"/>
<dbReference type="Proteomes" id="UP000799764">
    <property type="component" value="Unassembled WGS sequence"/>
</dbReference>